<sequence>MASSSPCRMSSEPSPLLFKPRHLFPKSPLFLPSSDEIDAAPSKHPAPVLLHAQICGQVGRIGGGTCSIQRPRALDGVAAVRRSGGAPGIQRRTVRWGGWLRWPHAWNLWR</sequence>
<dbReference type="AlphaFoldDB" id="A0A0A9CV27"/>
<evidence type="ECO:0000313" key="1">
    <source>
        <dbReference type="EMBL" id="JAD80159.1"/>
    </source>
</evidence>
<accession>A0A0A9CV27</accession>
<protein>
    <submittedName>
        <fullName evidence="1">Uncharacterized protein</fullName>
    </submittedName>
</protein>
<reference evidence="1" key="2">
    <citation type="journal article" date="2015" name="Data Brief">
        <title>Shoot transcriptome of the giant reed, Arundo donax.</title>
        <authorList>
            <person name="Barrero R.A."/>
            <person name="Guerrero F.D."/>
            <person name="Moolhuijzen P."/>
            <person name="Goolsby J.A."/>
            <person name="Tidwell J."/>
            <person name="Bellgard S.E."/>
            <person name="Bellgard M.I."/>
        </authorList>
    </citation>
    <scope>NUCLEOTIDE SEQUENCE</scope>
    <source>
        <tissue evidence="1">Shoot tissue taken approximately 20 cm above the soil surface</tissue>
    </source>
</reference>
<name>A0A0A9CV27_ARUDO</name>
<reference evidence="1" key="1">
    <citation type="submission" date="2014-09" db="EMBL/GenBank/DDBJ databases">
        <authorList>
            <person name="Magalhaes I.L.F."/>
            <person name="Oliveira U."/>
            <person name="Santos F.R."/>
            <person name="Vidigal T.H.D.A."/>
            <person name="Brescovit A.D."/>
            <person name="Santos A.J."/>
        </authorList>
    </citation>
    <scope>NUCLEOTIDE SEQUENCE</scope>
    <source>
        <tissue evidence="1">Shoot tissue taken approximately 20 cm above the soil surface</tissue>
    </source>
</reference>
<proteinExistence type="predicted"/>
<dbReference type="EMBL" id="GBRH01217736">
    <property type="protein sequence ID" value="JAD80159.1"/>
    <property type="molecule type" value="Transcribed_RNA"/>
</dbReference>
<organism evidence="1">
    <name type="scientific">Arundo donax</name>
    <name type="common">Giant reed</name>
    <name type="synonym">Donax arundinaceus</name>
    <dbReference type="NCBI Taxonomy" id="35708"/>
    <lineage>
        <taxon>Eukaryota</taxon>
        <taxon>Viridiplantae</taxon>
        <taxon>Streptophyta</taxon>
        <taxon>Embryophyta</taxon>
        <taxon>Tracheophyta</taxon>
        <taxon>Spermatophyta</taxon>
        <taxon>Magnoliopsida</taxon>
        <taxon>Liliopsida</taxon>
        <taxon>Poales</taxon>
        <taxon>Poaceae</taxon>
        <taxon>PACMAD clade</taxon>
        <taxon>Arundinoideae</taxon>
        <taxon>Arundineae</taxon>
        <taxon>Arundo</taxon>
    </lineage>
</organism>